<organism evidence="2 3">
    <name type="scientific">Diplogelasinospora grovesii</name>
    <dbReference type="NCBI Taxonomy" id="303347"/>
    <lineage>
        <taxon>Eukaryota</taxon>
        <taxon>Fungi</taxon>
        <taxon>Dikarya</taxon>
        <taxon>Ascomycota</taxon>
        <taxon>Pezizomycotina</taxon>
        <taxon>Sordariomycetes</taxon>
        <taxon>Sordariomycetidae</taxon>
        <taxon>Sordariales</taxon>
        <taxon>Diplogelasinosporaceae</taxon>
        <taxon>Diplogelasinospora</taxon>
    </lineage>
</organism>
<name>A0AAN6S946_9PEZI</name>
<feature type="compositionally biased region" description="Low complexity" evidence="1">
    <location>
        <begin position="102"/>
        <end position="127"/>
    </location>
</feature>
<dbReference type="Proteomes" id="UP001303473">
    <property type="component" value="Unassembled WGS sequence"/>
</dbReference>
<keyword evidence="3" id="KW-1185">Reference proteome</keyword>
<proteinExistence type="predicted"/>
<feature type="compositionally biased region" description="Polar residues" evidence="1">
    <location>
        <begin position="1"/>
        <end position="13"/>
    </location>
</feature>
<feature type="compositionally biased region" description="Polar residues" evidence="1">
    <location>
        <begin position="30"/>
        <end position="49"/>
    </location>
</feature>
<accession>A0AAN6S946</accession>
<dbReference type="EMBL" id="MU853758">
    <property type="protein sequence ID" value="KAK3944628.1"/>
    <property type="molecule type" value="Genomic_DNA"/>
</dbReference>
<feature type="compositionally biased region" description="Polar residues" evidence="1">
    <location>
        <begin position="197"/>
        <end position="208"/>
    </location>
</feature>
<feature type="compositionally biased region" description="Low complexity" evidence="1">
    <location>
        <begin position="597"/>
        <end position="606"/>
    </location>
</feature>
<feature type="region of interest" description="Disordered" evidence="1">
    <location>
        <begin position="717"/>
        <end position="754"/>
    </location>
</feature>
<feature type="compositionally biased region" description="Polar residues" evidence="1">
    <location>
        <begin position="374"/>
        <end position="383"/>
    </location>
</feature>
<evidence type="ECO:0000313" key="3">
    <source>
        <dbReference type="Proteomes" id="UP001303473"/>
    </source>
</evidence>
<reference evidence="3" key="1">
    <citation type="journal article" date="2023" name="Mol. Phylogenet. Evol.">
        <title>Genome-scale phylogeny and comparative genomics of the fungal order Sordariales.</title>
        <authorList>
            <person name="Hensen N."/>
            <person name="Bonometti L."/>
            <person name="Westerberg I."/>
            <person name="Brannstrom I.O."/>
            <person name="Guillou S."/>
            <person name="Cros-Aarteil S."/>
            <person name="Calhoun S."/>
            <person name="Haridas S."/>
            <person name="Kuo A."/>
            <person name="Mondo S."/>
            <person name="Pangilinan J."/>
            <person name="Riley R."/>
            <person name="LaButti K."/>
            <person name="Andreopoulos B."/>
            <person name="Lipzen A."/>
            <person name="Chen C."/>
            <person name="Yan M."/>
            <person name="Daum C."/>
            <person name="Ng V."/>
            <person name="Clum A."/>
            <person name="Steindorff A."/>
            <person name="Ohm R.A."/>
            <person name="Martin F."/>
            <person name="Silar P."/>
            <person name="Natvig D.O."/>
            <person name="Lalanne C."/>
            <person name="Gautier V."/>
            <person name="Ament-Velasquez S.L."/>
            <person name="Kruys A."/>
            <person name="Hutchinson M.I."/>
            <person name="Powell A.J."/>
            <person name="Barry K."/>
            <person name="Miller A.N."/>
            <person name="Grigoriev I.V."/>
            <person name="Debuchy R."/>
            <person name="Gladieux P."/>
            <person name="Hiltunen Thoren M."/>
            <person name="Johannesson H."/>
        </authorList>
    </citation>
    <scope>NUCLEOTIDE SEQUENCE [LARGE SCALE GENOMIC DNA]</scope>
    <source>
        <strain evidence="3">CBS 340.73</strain>
    </source>
</reference>
<feature type="compositionally biased region" description="Basic and acidic residues" evidence="1">
    <location>
        <begin position="209"/>
        <end position="224"/>
    </location>
</feature>
<feature type="compositionally biased region" description="Basic and acidic residues" evidence="1">
    <location>
        <begin position="531"/>
        <end position="547"/>
    </location>
</feature>
<feature type="region of interest" description="Disordered" evidence="1">
    <location>
        <begin position="315"/>
        <end position="440"/>
    </location>
</feature>
<protein>
    <submittedName>
        <fullName evidence="2">Uncharacterized protein</fullName>
    </submittedName>
</protein>
<feature type="region of interest" description="Disordered" evidence="1">
    <location>
        <begin position="576"/>
        <end position="626"/>
    </location>
</feature>
<feature type="compositionally biased region" description="Polar residues" evidence="1">
    <location>
        <begin position="338"/>
        <end position="352"/>
    </location>
</feature>
<evidence type="ECO:0000313" key="2">
    <source>
        <dbReference type="EMBL" id="KAK3944628.1"/>
    </source>
</evidence>
<gene>
    <name evidence="2" type="ORF">QBC46DRAFT_373878</name>
</gene>
<evidence type="ECO:0000256" key="1">
    <source>
        <dbReference type="SAM" id="MobiDB-lite"/>
    </source>
</evidence>
<feature type="region of interest" description="Disordered" evidence="1">
    <location>
        <begin position="452"/>
        <end position="561"/>
    </location>
</feature>
<feature type="compositionally biased region" description="Polar residues" evidence="1">
    <location>
        <begin position="519"/>
        <end position="528"/>
    </location>
</feature>
<feature type="compositionally biased region" description="Polar residues" evidence="1">
    <location>
        <begin position="403"/>
        <end position="420"/>
    </location>
</feature>
<feature type="compositionally biased region" description="Low complexity" evidence="1">
    <location>
        <begin position="146"/>
        <end position="172"/>
    </location>
</feature>
<dbReference type="AlphaFoldDB" id="A0AAN6S946"/>
<feature type="compositionally biased region" description="Low complexity" evidence="1">
    <location>
        <begin position="320"/>
        <end position="333"/>
    </location>
</feature>
<feature type="compositionally biased region" description="Polar residues" evidence="1">
    <location>
        <begin position="482"/>
        <end position="498"/>
    </location>
</feature>
<sequence>MMESATLPQTPKSGRSRWSKALPAPPSLTARGSSLPQPQSFLPTSTRKQLPSAPVAAPLPPAKEKEKESSGMATGKPLPSPLPSLPAIKTGGPMSMAIPRRPVASPGSAPSPVSPPAVSSIPVVLVPGLGGRDPLSPDLSPVHSISDLLSAYSYRSSDSTPSTNSTNDTASSKVSETIDSPKQEGASGGVQAGKFSSLPSLADQNAQKQEWDGMYKPEGSDRELPPPPPPVKDPQELQRPQTPTAVKSLPNPPAQSPTDAHSSPALANASPSQVNLWRRRSLKSEKSLALPELKLVGSNGSTVVSAQALLSQEAISNLTSQPQPSRLQSQPESFAPRATTSRVPLPRSTNASLPGRNIRPVASLQQLDVREQENTMGQRSSSLAGKLQKKRSVRDLIREIEPQGSQASPSPTTANTNKSLPSGPGVPIVRLPTPEYGTNDVKSPIIETVVSPISPASSPELEGETKPVIQRKAVGGPEHQIRTVQSTPTLARKPSNSGLPVRSPMGLPTSPAATRDRTPSQGQFPSRTSSRRGDEQRPSAAANRRDPVTPPENLQVPKQRPGQFQAYSEGLRAISEAGSAESDETVRPRLGDASIDTAMSASPATEAEPEEPRTTDHPGAALFPRNWFNPLPSNEVMDARPLTDRQFKCITKHRYMTSNKQRFNAIACRTCGHKDRLAECFICSACSLNICGNCALSLRRFKGDLKQLLDHIEEGRTLRGNEDMEEKTLPSGEGDMAKPASVEQPASRVAVEAL</sequence>
<feature type="compositionally biased region" description="Basic and acidic residues" evidence="1">
    <location>
        <begin position="717"/>
        <end position="728"/>
    </location>
</feature>
<comment type="caution">
    <text evidence="2">The sequence shown here is derived from an EMBL/GenBank/DDBJ whole genome shotgun (WGS) entry which is preliminary data.</text>
</comment>
<feature type="region of interest" description="Disordered" evidence="1">
    <location>
        <begin position="1"/>
        <end position="275"/>
    </location>
</feature>